<keyword evidence="5" id="KW-0472">Membrane</keyword>
<proteinExistence type="predicted"/>
<dbReference type="InterPro" id="IPR013320">
    <property type="entry name" value="ConA-like_dom_sf"/>
</dbReference>
<keyword evidence="3 6" id="KW-0732">Signal</keyword>
<accession>A0A2T9XY16</accession>
<evidence type="ECO:0000256" key="5">
    <source>
        <dbReference type="ARBA" id="ARBA00023136"/>
    </source>
</evidence>
<dbReference type="GO" id="GO:0005793">
    <property type="term" value="C:endoplasmic reticulum-Golgi intermediate compartment"/>
    <property type="evidence" value="ECO:0007669"/>
    <property type="project" value="TreeGrafter"/>
</dbReference>
<keyword evidence="9" id="KW-1185">Reference proteome</keyword>
<dbReference type="GO" id="GO:0030134">
    <property type="term" value="C:COPII-coated ER to Golgi transport vesicle"/>
    <property type="evidence" value="ECO:0007669"/>
    <property type="project" value="TreeGrafter"/>
</dbReference>
<comment type="subcellular location">
    <subcellularLocation>
        <location evidence="1">Membrane</location>
        <topology evidence="1">Single-pass type I membrane protein</topology>
    </subcellularLocation>
</comment>
<sequence length="305" mass="33409">MKLSNILASFVAISTAYATETSKNVIHNFSLDSPYIDDGFHITNWDFGGDAYIKADSGVILTTDLPSKRGWIWSTNTLPTEGWKIDFDFFIGNSKSGILNGDGFAFWATQERSTSGPVFGSRDYFTGLGLFFDTYPNGNHGKSFPMVVGMVGDGKTSYDGSSDGTVGSTGICQGIFVRNLDTASTCTITYIPKKLLSVKIFYMGQERTCFSRTGITLPDNLFLGFSAITGQLSGMSQYNNAFSTNILLNMTILLFVDVHRITRVQVAKLDQNEINGLTSNVTRFFITTLCKNSLNPSSLQTDRLG</sequence>
<dbReference type="InterPro" id="IPR051136">
    <property type="entry name" value="Intracellular_Lectin-GPT"/>
</dbReference>
<feature type="signal peptide" evidence="6">
    <location>
        <begin position="1"/>
        <end position="18"/>
    </location>
</feature>
<feature type="domain" description="L-type lectin-like" evidence="7">
    <location>
        <begin position="23"/>
        <end position="246"/>
    </location>
</feature>
<dbReference type="GO" id="GO:0000139">
    <property type="term" value="C:Golgi membrane"/>
    <property type="evidence" value="ECO:0007669"/>
    <property type="project" value="TreeGrafter"/>
</dbReference>
<dbReference type="Gene3D" id="2.60.120.200">
    <property type="match status" value="1"/>
</dbReference>
<dbReference type="GO" id="GO:0005789">
    <property type="term" value="C:endoplasmic reticulum membrane"/>
    <property type="evidence" value="ECO:0007669"/>
    <property type="project" value="TreeGrafter"/>
</dbReference>
<dbReference type="Proteomes" id="UP000245699">
    <property type="component" value="Unassembled WGS sequence"/>
</dbReference>
<keyword evidence="2" id="KW-0812">Transmembrane</keyword>
<keyword evidence="4" id="KW-1133">Transmembrane helix</keyword>
<evidence type="ECO:0000259" key="7">
    <source>
        <dbReference type="PROSITE" id="PS51328"/>
    </source>
</evidence>
<name>A0A2T9XY16_9FUNG</name>
<evidence type="ECO:0000256" key="1">
    <source>
        <dbReference type="ARBA" id="ARBA00004479"/>
    </source>
</evidence>
<protein>
    <recommendedName>
        <fullName evidence="7">L-type lectin-like domain-containing protein</fullName>
    </recommendedName>
</protein>
<feature type="chain" id="PRO_5015686404" description="L-type lectin-like domain-containing protein" evidence="6">
    <location>
        <begin position="19"/>
        <end position="305"/>
    </location>
</feature>
<reference evidence="8 9" key="1">
    <citation type="journal article" date="2018" name="MBio">
        <title>Comparative Genomics Reveals the Core Gene Toolbox for the Fungus-Insect Symbiosis.</title>
        <authorList>
            <person name="Wang Y."/>
            <person name="Stata M."/>
            <person name="Wang W."/>
            <person name="Stajich J.E."/>
            <person name="White M.M."/>
            <person name="Moncalvo J.M."/>
        </authorList>
    </citation>
    <scope>NUCLEOTIDE SEQUENCE [LARGE SCALE GENOMIC DNA]</scope>
    <source>
        <strain evidence="8 9">AUS-77-4</strain>
    </source>
</reference>
<dbReference type="PANTHER" id="PTHR12223:SF45">
    <property type="entry name" value="RE50040P"/>
    <property type="match status" value="1"/>
</dbReference>
<evidence type="ECO:0000256" key="2">
    <source>
        <dbReference type="ARBA" id="ARBA00022692"/>
    </source>
</evidence>
<dbReference type="EMBL" id="MBFT01001187">
    <property type="protein sequence ID" value="PVU84963.1"/>
    <property type="molecule type" value="Genomic_DNA"/>
</dbReference>
<dbReference type="InterPro" id="IPR005052">
    <property type="entry name" value="Lectin_leg"/>
</dbReference>
<evidence type="ECO:0000256" key="3">
    <source>
        <dbReference type="ARBA" id="ARBA00022729"/>
    </source>
</evidence>
<dbReference type="OrthoDB" id="270293at2759"/>
<dbReference type="Pfam" id="PF03388">
    <property type="entry name" value="Lectin_leg-like"/>
    <property type="match status" value="1"/>
</dbReference>
<dbReference type="SUPFAM" id="SSF49899">
    <property type="entry name" value="Concanavalin A-like lectins/glucanases"/>
    <property type="match status" value="1"/>
</dbReference>
<evidence type="ECO:0000313" key="9">
    <source>
        <dbReference type="Proteomes" id="UP000245699"/>
    </source>
</evidence>
<evidence type="ECO:0000313" key="8">
    <source>
        <dbReference type="EMBL" id="PVU84963.1"/>
    </source>
</evidence>
<dbReference type="PANTHER" id="PTHR12223">
    <property type="entry name" value="VESICULAR MANNOSE-BINDING LECTIN"/>
    <property type="match status" value="1"/>
</dbReference>
<organism evidence="8 9">
    <name type="scientific">Furculomyces boomerangus</name>
    <dbReference type="NCBI Taxonomy" id="61424"/>
    <lineage>
        <taxon>Eukaryota</taxon>
        <taxon>Fungi</taxon>
        <taxon>Fungi incertae sedis</taxon>
        <taxon>Zoopagomycota</taxon>
        <taxon>Kickxellomycotina</taxon>
        <taxon>Harpellomycetes</taxon>
        <taxon>Harpellales</taxon>
        <taxon>Harpellaceae</taxon>
        <taxon>Furculomyces</taxon>
    </lineage>
</organism>
<gene>
    <name evidence="8" type="ORF">BB559_007274</name>
</gene>
<dbReference type="GO" id="GO:0005537">
    <property type="term" value="F:D-mannose binding"/>
    <property type="evidence" value="ECO:0007669"/>
    <property type="project" value="TreeGrafter"/>
</dbReference>
<dbReference type="PROSITE" id="PS51328">
    <property type="entry name" value="L_LECTIN_LIKE"/>
    <property type="match status" value="1"/>
</dbReference>
<evidence type="ECO:0000256" key="4">
    <source>
        <dbReference type="ARBA" id="ARBA00022989"/>
    </source>
</evidence>
<dbReference type="GO" id="GO:0006888">
    <property type="term" value="P:endoplasmic reticulum to Golgi vesicle-mediated transport"/>
    <property type="evidence" value="ECO:0007669"/>
    <property type="project" value="TreeGrafter"/>
</dbReference>
<dbReference type="STRING" id="61424.A0A2T9XY16"/>
<comment type="caution">
    <text evidence="8">The sequence shown here is derived from an EMBL/GenBank/DDBJ whole genome shotgun (WGS) entry which is preliminary data.</text>
</comment>
<dbReference type="AlphaFoldDB" id="A0A2T9XY16"/>
<evidence type="ECO:0000256" key="6">
    <source>
        <dbReference type="SAM" id="SignalP"/>
    </source>
</evidence>